<sequence>MKVKAQKIRHVLVLLILWAIGFLAWEWWYSFPKVTLAKIAPEENLHGKIDSILYQAITDYRLPSLSLAVVLDGKVSYLNAIGYEDLQTKKLLTIDTPILVASVSKIFTALGVASVFQDKGITAQDYVRLLDSDARGDSTMLDSLTYHRLLTHQSGLRDKNFSEMIFSFSKSQSLQDWGADFLKNGNKFQTGSVTYSYADTNFDLLGYLLSRSENLPFDSIIQTSVLTPSGMVNSRFINSWPLEGNGLTGYQRTFLWKRLEPKRIRFRIFPSPSSGLLTTTKDMSLALIHLLRGEMGIYHKALDWLSAGETEAPLSFQKRQINGAEWIGHFGGQAGYSSLLFYSKEVEMGIFLFANVNDDENFRVEIANQVISAISQ</sequence>
<evidence type="ECO:0000259" key="2">
    <source>
        <dbReference type="Pfam" id="PF00144"/>
    </source>
</evidence>
<keyword evidence="6" id="KW-1185">Reference proteome</keyword>
<dbReference type="Pfam" id="PF00144">
    <property type="entry name" value="Beta-lactamase"/>
    <property type="match status" value="1"/>
</dbReference>
<evidence type="ECO:0000256" key="1">
    <source>
        <dbReference type="SAM" id="Phobius"/>
    </source>
</evidence>
<protein>
    <submittedName>
        <fullName evidence="4">Beta-lactamase family protein</fullName>
    </submittedName>
    <submittedName>
        <fullName evidence="3">CubicO group peptidase (Beta-lactamase class C family)</fullName>
    </submittedName>
</protein>
<dbReference type="InterPro" id="IPR050491">
    <property type="entry name" value="AmpC-like"/>
</dbReference>
<reference evidence="3 5" key="1">
    <citation type="submission" date="2018-06" db="EMBL/GenBank/DDBJ databases">
        <title>Genomic Encyclopedia of Archaeal and Bacterial Type Strains, Phase II (KMG-II): from individual species to whole genera.</title>
        <authorList>
            <person name="Goeker M."/>
        </authorList>
    </citation>
    <scope>NUCLEOTIDE SEQUENCE [LARGE SCALE GENOMIC DNA]</scope>
    <source>
        <strain evidence="3 5">DSM 22686</strain>
    </source>
</reference>
<reference evidence="4 6" key="2">
    <citation type="submission" date="2019-08" db="EMBL/GenBank/DDBJ databases">
        <title>Genome of Algoriphagus ratkowskyi IC026.</title>
        <authorList>
            <person name="Bowman J.P."/>
        </authorList>
    </citation>
    <scope>NUCLEOTIDE SEQUENCE [LARGE SCALE GENOMIC DNA]</scope>
    <source>
        <strain evidence="4 6">IC026</strain>
    </source>
</reference>
<dbReference type="AlphaFoldDB" id="A0A2W7RKX3"/>
<organism evidence="3 5">
    <name type="scientific">Algoriphagus ratkowskyi</name>
    <dbReference type="NCBI Taxonomy" id="57028"/>
    <lineage>
        <taxon>Bacteria</taxon>
        <taxon>Pseudomonadati</taxon>
        <taxon>Bacteroidota</taxon>
        <taxon>Cytophagia</taxon>
        <taxon>Cytophagales</taxon>
        <taxon>Cyclobacteriaceae</taxon>
        <taxon>Algoriphagus</taxon>
    </lineage>
</organism>
<proteinExistence type="predicted"/>
<comment type="caution">
    <text evidence="3">The sequence shown here is derived from an EMBL/GenBank/DDBJ whole genome shotgun (WGS) entry which is preliminary data.</text>
</comment>
<evidence type="ECO:0000313" key="3">
    <source>
        <dbReference type="EMBL" id="PZX61034.1"/>
    </source>
</evidence>
<evidence type="ECO:0000313" key="4">
    <source>
        <dbReference type="EMBL" id="TXD79171.1"/>
    </source>
</evidence>
<dbReference type="RefSeq" id="WP_086498129.1">
    <property type="nucleotide sequence ID" value="NZ_MSSV01000001.1"/>
</dbReference>
<name>A0A2W7RKX3_9BACT</name>
<keyword evidence="1" id="KW-0812">Transmembrane</keyword>
<dbReference type="Gene3D" id="3.40.710.10">
    <property type="entry name" value="DD-peptidase/beta-lactamase superfamily"/>
    <property type="match status" value="1"/>
</dbReference>
<dbReference type="InterPro" id="IPR001466">
    <property type="entry name" value="Beta-lactam-related"/>
</dbReference>
<feature type="domain" description="Beta-lactamase-related" evidence="2">
    <location>
        <begin position="53"/>
        <end position="364"/>
    </location>
</feature>
<dbReference type="SUPFAM" id="SSF56601">
    <property type="entry name" value="beta-lactamase/transpeptidase-like"/>
    <property type="match status" value="1"/>
</dbReference>
<dbReference type="EMBL" id="QKZU01000001">
    <property type="protein sequence ID" value="PZX61034.1"/>
    <property type="molecule type" value="Genomic_DNA"/>
</dbReference>
<gene>
    <name evidence="4" type="ORF">ESW18_02740</name>
    <name evidence="3" type="ORF">LV84_00022</name>
</gene>
<accession>A0A2W7RKX3</accession>
<feature type="transmembrane region" description="Helical" evidence="1">
    <location>
        <begin position="12"/>
        <end position="29"/>
    </location>
</feature>
<dbReference type="Proteomes" id="UP000249115">
    <property type="component" value="Unassembled WGS sequence"/>
</dbReference>
<dbReference type="PANTHER" id="PTHR46825:SF9">
    <property type="entry name" value="BETA-LACTAMASE-RELATED DOMAIN-CONTAINING PROTEIN"/>
    <property type="match status" value="1"/>
</dbReference>
<dbReference type="PANTHER" id="PTHR46825">
    <property type="entry name" value="D-ALANYL-D-ALANINE-CARBOXYPEPTIDASE/ENDOPEPTIDASE AMPH"/>
    <property type="match status" value="1"/>
</dbReference>
<dbReference type="EMBL" id="VORV01000002">
    <property type="protein sequence ID" value="TXD79171.1"/>
    <property type="molecule type" value="Genomic_DNA"/>
</dbReference>
<keyword evidence="1" id="KW-1133">Transmembrane helix</keyword>
<dbReference type="InterPro" id="IPR012338">
    <property type="entry name" value="Beta-lactam/transpept-like"/>
</dbReference>
<dbReference type="Proteomes" id="UP000321927">
    <property type="component" value="Unassembled WGS sequence"/>
</dbReference>
<keyword evidence="1" id="KW-0472">Membrane</keyword>
<evidence type="ECO:0000313" key="6">
    <source>
        <dbReference type="Proteomes" id="UP000321927"/>
    </source>
</evidence>
<evidence type="ECO:0000313" key="5">
    <source>
        <dbReference type="Proteomes" id="UP000249115"/>
    </source>
</evidence>
<dbReference type="OrthoDB" id="1357763at2"/>